<proteinExistence type="predicted"/>
<evidence type="ECO:0000256" key="1">
    <source>
        <dbReference type="SAM" id="MobiDB-lite"/>
    </source>
</evidence>
<evidence type="ECO:0000313" key="3">
    <source>
        <dbReference type="Proteomes" id="UP001287286"/>
    </source>
</evidence>
<evidence type="ECO:0000313" key="2">
    <source>
        <dbReference type="EMBL" id="KAK4087409.1"/>
    </source>
</evidence>
<protein>
    <submittedName>
        <fullName evidence="2">Uncharacterized protein</fullName>
    </submittedName>
</protein>
<accession>A0ABR0BTR3</accession>
<keyword evidence="3" id="KW-1185">Reference proteome</keyword>
<dbReference type="Proteomes" id="UP001287286">
    <property type="component" value="Unassembled WGS sequence"/>
</dbReference>
<organism evidence="2 3">
    <name type="scientific">Purpureocillium lilacinum</name>
    <name type="common">Paecilomyces lilacinus</name>
    <dbReference type="NCBI Taxonomy" id="33203"/>
    <lineage>
        <taxon>Eukaryota</taxon>
        <taxon>Fungi</taxon>
        <taxon>Dikarya</taxon>
        <taxon>Ascomycota</taxon>
        <taxon>Pezizomycotina</taxon>
        <taxon>Sordariomycetes</taxon>
        <taxon>Hypocreomycetidae</taxon>
        <taxon>Hypocreales</taxon>
        <taxon>Ophiocordycipitaceae</taxon>
        <taxon>Purpureocillium</taxon>
    </lineage>
</organism>
<feature type="compositionally biased region" description="Low complexity" evidence="1">
    <location>
        <begin position="126"/>
        <end position="137"/>
    </location>
</feature>
<reference evidence="2 3" key="1">
    <citation type="journal article" date="2024" name="Microbiol. Resour. Announc.">
        <title>Genome annotations for the ascomycete fungi Trichoderma harzianum, Trichoderma aggressivum, and Purpureocillium lilacinum.</title>
        <authorList>
            <person name="Beijen E.P.W."/>
            <person name="Ohm R.A."/>
        </authorList>
    </citation>
    <scope>NUCLEOTIDE SEQUENCE [LARGE SCALE GENOMIC DNA]</scope>
    <source>
        <strain evidence="2 3">CBS 150709</strain>
    </source>
</reference>
<sequence length="137" mass="13986">MSACGGPENAQALMGDAGAVAAWVDDAMDMESWTRLSARSATDGRQGGAGWRALMTGSAAQHPGAGRAFFFCSLAGLPVGAVRVRWAAVAAQARQTGAGMHAGRSTGTERRVGPARISGGTQDLIRPPAAAGARRRH</sequence>
<dbReference type="EMBL" id="JAWRVI010000032">
    <property type="protein sequence ID" value="KAK4087409.1"/>
    <property type="molecule type" value="Genomic_DNA"/>
</dbReference>
<name>A0ABR0BTR3_PURLI</name>
<feature type="region of interest" description="Disordered" evidence="1">
    <location>
        <begin position="95"/>
        <end position="137"/>
    </location>
</feature>
<gene>
    <name evidence="2" type="ORF">Purlil1_8257</name>
</gene>
<comment type="caution">
    <text evidence="2">The sequence shown here is derived from an EMBL/GenBank/DDBJ whole genome shotgun (WGS) entry which is preliminary data.</text>
</comment>